<keyword evidence="1" id="KW-0472">Membrane</keyword>
<reference evidence="2" key="1">
    <citation type="submission" date="2011-03" db="EMBL/GenBank/DDBJ databases">
        <title>Draft genome of Neisseria meningitidis strain alpha522.</title>
        <authorList>
            <person name="Schoen C."/>
            <person name="Blom J."/>
        </authorList>
    </citation>
    <scope>NUCLEOTIDE SEQUENCE</scope>
    <source>
        <strain evidence="2">Alpha522</strain>
    </source>
</reference>
<feature type="transmembrane region" description="Helical" evidence="1">
    <location>
        <begin position="55"/>
        <end position="74"/>
    </location>
</feature>
<feature type="transmembrane region" description="Helical" evidence="1">
    <location>
        <begin position="86"/>
        <end position="111"/>
    </location>
</feature>
<sequence length="116" mass="12737">MTMLPNKVLGKYDWNVDGKTGIGAAWVVAAFILPILVWAIFMLSRMQGWLAPTKANPIWALVWLLICMPCLLIASKCLGWKGWRLLANVLACLAVCALLSVPAALLIAFTLQDLLK</sequence>
<evidence type="ECO:0000313" key="2">
    <source>
        <dbReference type="EMBL" id="CCA45750.1"/>
    </source>
</evidence>
<keyword evidence="1" id="KW-1133">Transmembrane helix</keyword>
<feature type="transmembrane region" description="Helical" evidence="1">
    <location>
        <begin position="20"/>
        <end position="43"/>
    </location>
</feature>
<protein>
    <submittedName>
        <fullName evidence="2">Uncharacterized protein</fullName>
    </submittedName>
</protein>
<dbReference type="EMBL" id="FR845718">
    <property type="protein sequence ID" value="CCA45750.1"/>
    <property type="molecule type" value="Genomic_DNA"/>
</dbReference>
<accession>I4E8T1</accession>
<dbReference type="AlphaFoldDB" id="I4E8T1"/>
<evidence type="ECO:0000256" key="1">
    <source>
        <dbReference type="SAM" id="Phobius"/>
    </source>
</evidence>
<name>I4E8T1_NEIME</name>
<gene>
    <name evidence="2" type="ORF">NMALPHA522_2209</name>
</gene>
<proteinExistence type="predicted"/>
<keyword evidence="1" id="KW-0812">Transmembrane</keyword>
<organism evidence="2">
    <name type="scientific">Neisseria meningitidis alpha522</name>
    <dbReference type="NCBI Taxonomy" id="996307"/>
    <lineage>
        <taxon>Bacteria</taxon>
        <taxon>Pseudomonadati</taxon>
        <taxon>Pseudomonadota</taxon>
        <taxon>Betaproteobacteria</taxon>
        <taxon>Neisseriales</taxon>
        <taxon>Neisseriaceae</taxon>
        <taxon>Neisseria</taxon>
    </lineage>
</organism>